<dbReference type="SUPFAM" id="SSF50386">
    <property type="entry name" value="STI-like"/>
    <property type="match status" value="1"/>
</dbReference>
<keyword evidence="1" id="KW-0732">Signal</keyword>
<proteinExistence type="predicted"/>
<evidence type="ECO:0000256" key="1">
    <source>
        <dbReference type="SAM" id="SignalP"/>
    </source>
</evidence>
<evidence type="ECO:0000313" key="2">
    <source>
        <dbReference type="EMBL" id="OVA10734.1"/>
    </source>
</evidence>
<protein>
    <submittedName>
        <fullName evidence="2">Uncharacterized protein</fullName>
    </submittedName>
</protein>
<name>A0A200QJW5_MACCD</name>
<sequence>MKTTTYFLLLLFLFLFTFSIKYSPVLAQSESEAVRDIADEKLRTGIEYYILPVVRGKRWWSHTSKQWERLMPARRNSRATRSIRWSPIDIYTS</sequence>
<dbReference type="InterPro" id="IPR011065">
    <property type="entry name" value="Kunitz_inhibitor_STI-like_sf"/>
</dbReference>
<gene>
    <name evidence="2" type="ORF">BVC80_645g57</name>
</gene>
<keyword evidence="3" id="KW-1185">Reference proteome</keyword>
<accession>A0A200QJW5</accession>
<feature type="chain" id="PRO_5012080719" evidence="1">
    <location>
        <begin position="28"/>
        <end position="93"/>
    </location>
</feature>
<dbReference type="EMBL" id="MVGT01001847">
    <property type="protein sequence ID" value="OVA10734.1"/>
    <property type="molecule type" value="Genomic_DNA"/>
</dbReference>
<dbReference type="AlphaFoldDB" id="A0A200QJW5"/>
<reference evidence="2 3" key="1">
    <citation type="journal article" date="2017" name="Mol. Plant">
        <title>The Genome of Medicinal Plant Macleaya cordata Provides New Insights into Benzylisoquinoline Alkaloids Metabolism.</title>
        <authorList>
            <person name="Liu X."/>
            <person name="Liu Y."/>
            <person name="Huang P."/>
            <person name="Ma Y."/>
            <person name="Qing Z."/>
            <person name="Tang Q."/>
            <person name="Cao H."/>
            <person name="Cheng P."/>
            <person name="Zheng Y."/>
            <person name="Yuan Z."/>
            <person name="Zhou Y."/>
            <person name="Liu J."/>
            <person name="Tang Z."/>
            <person name="Zhuo Y."/>
            <person name="Zhang Y."/>
            <person name="Yu L."/>
            <person name="Huang J."/>
            <person name="Yang P."/>
            <person name="Peng Q."/>
            <person name="Zhang J."/>
            <person name="Jiang W."/>
            <person name="Zhang Z."/>
            <person name="Lin K."/>
            <person name="Ro D.K."/>
            <person name="Chen X."/>
            <person name="Xiong X."/>
            <person name="Shang Y."/>
            <person name="Huang S."/>
            <person name="Zeng J."/>
        </authorList>
    </citation>
    <scope>NUCLEOTIDE SEQUENCE [LARGE SCALE GENOMIC DNA]</scope>
    <source>
        <strain evidence="3">cv. BLH2017</strain>
        <tissue evidence="2">Root</tissue>
    </source>
</reference>
<feature type="signal peptide" evidence="1">
    <location>
        <begin position="1"/>
        <end position="27"/>
    </location>
</feature>
<comment type="caution">
    <text evidence="2">The sequence shown here is derived from an EMBL/GenBank/DDBJ whole genome shotgun (WGS) entry which is preliminary data.</text>
</comment>
<dbReference type="Proteomes" id="UP000195402">
    <property type="component" value="Unassembled WGS sequence"/>
</dbReference>
<evidence type="ECO:0000313" key="3">
    <source>
        <dbReference type="Proteomes" id="UP000195402"/>
    </source>
</evidence>
<organism evidence="2 3">
    <name type="scientific">Macleaya cordata</name>
    <name type="common">Five-seeded plume-poppy</name>
    <name type="synonym">Bocconia cordata</name>
    <dbReference type="NCBI Taxonomy" id="56857"/>
    <lineage>
        <taxon>Eukaryota</taxon>
        <taxon>Viridiplantae</taxon>
        <taxon>Streptophyta</taxon>
        <taxon>Embryophyta</taxon>
        <taxon>Tracheophyta</taxon>
        <taxon>Spermatophyta</taxon>
        <taxon>Magnoliopsida</taxon>
        <taxon>Ranunculales</taxon>
        <taxon>Papaveraceae</taxon>
        <taxon>Papaveroideae</taxon>
        <taxon>Macleaya</taxon>
    </lineage>
</organism>
<dbReference type="InParanoid" id="A0A200QJW5"/>